<comment type="similarity">
    <text evidence="1">Belongs to the 14-3-3 family.</text>
</comment>
<dbReference type="Gene3D" id="1.20.190.20">
    <property type="entry name" value="14-3-3 domain"/>
    <property type="match status" value="1"/>
</dbReference>
<proteinExistence type="inferred from homology"/>
<reference key="2">
    <citation type="submission" date="2011-10" db="EMBL/GenBank/DDBJ databases">
        <title>The genome and transcriptome sequence of Clonorchis sinensis provide insights into the carcinogenic liver fluke.</title>
        <authorList>
            <person name="Wang X."/>
            <person name="Huang Y."/>
            <person name="Chen W."/>
            <person name="Liu H."/>
            <person name="Guo L."/>
            <person name="Chen Y."/>
            <person name="Luo F."/>
            <person name="Zhou W."/>
            <person name="Sun J."/>
            <person name="Mao Q."/>
            <person name="Liang P."/>
            <person name="Zhou C."/>
            <person name="Tian Y."/>
            <person name="Men J."/>
            <person name="Lv X."/>
            <person name="Huang L."/>
            <person name="Zhou J."/>
            <person name="Hu Y."/>
            <person name="Li R."/>
            <person name="Zhang F."/>
            <person name="Lei H."/>
            <person name="Li X."/>
            <person name="Hu X."/>
            <person name="Liang C."/>
            <person name="Xu J."/>
            <person name="Wu Z."/>
            <person name="Yu X."/>
        </authorList>
    </citation>
    <scope>NUCLEOTIDE SEQUENCE</scope>
    <source>
        <strain>Henan</strain>
    </source>
</reference>
<evidence type="ECO:0000313" key="5">
    <source>
        <dbReference type="Proteomes" id="UP000008909"/>
    </source>
</evidence>
<organism evidence="4 5">
    <name type="scientific">Clonorchis sinensis</name>
    <name type="common">Chinese liver fluke</name>
    <dbReference type="NCBI Taxonomy" id="79923"/>
    <lineage>
        <taxon>Eukaryota</taxon>
        <taxon>Metazoa</taxon>
        <taxon>Spiralia</taxon>
        <taxon>Lophotrochozoa</taxon>
        <taxon>Platyhelminthes</taxon>
        <taxon>Trematoda</taxon>
        <taxon>Digenea</taxon>
        <taxon>Opisthorchiida</taxon>
        <taxon>Opisthorchiata</taxon>
        <taxon>Opisthorchiidae</taxon>
        <taxon>Clonorchis</taxon>
    </lineage>
</organism>
<evidence type="ECO:0000256" key="1">
    <source>
        <dbReference type="ARBA" id="ARBA00006141"/>
    </source>
</evidence>
<keyword evidence="5" id="KW-1185">Reference proteome</keyword>
<evidence type="ECO:0000259" key="3">
    <source>
        <dbReference type="Pfam" id="PF00244"/>
    </source>
</evidence>
<dbReference type="Proteomes" id="UP000008909">
    <property type="component" value="Unassembled WGS sequence"/>
</dbReference>
<accession>G7YIB5</accession>
<protein>
    <recommendedName>
        <fullName evidence="3">14-3-3 domain-containing protein</fullName>
    </recommendedName>
</protein>
<feature type="region of interest" description="Disordered" evidence="2">
    <location>
        <begin position="172"/>
        <end position="194"/>
    </location>
</feature>
<evidence type="ECO:0000313" key="4">
    <source>
        <dbReference type="EMBL" id="GAA52698.1"/>
    </source>
</evidence>
<dbReference type="InterPro" id="IPR036815">
    <property type="entry name" value="14-3-3_dom_sf"/>
</dbReference>
<dbReference type="InterPro" id="IPR023410">
    <property type="entry name" value="14-3-3_domain"/>
</dbReference>
<dbReference type="EMBL" id="DF143338">
    <property type="protein sequence ID" value="GAA52698.1"/>
    <property type="molecule type" value="Genomic_DNA"/>
</dbReference>
<dbReference type="AlphaFoldDB" id="G7YIB5"/>
<dbReference type="SUPFAM" id="SSF48445">
    <property type="entry name" value="14-3-3 protein"/>
    <property type="match status" value="1"/>
</dbReference>
<dbReference type="Pfam" id="PF00244">
    <property type="entry name" value="14-3-3"/>
    <property type="match status" value="1"/>
</dbReference>
<feature type="domain" description="14-3-3" evidence="3">
    <location>
        <begin position="280"/>
        <end position="399"/>
    </location>
</feature>
<name>G7YIB5_CLOSI</name>
<evidence type="ECO:0000256" key="2">
    <source>
        <dbReference type="SAM" id="MobiDB-lite"/>
    </source>
</evidence>
<reference evidence="4" key="1">
    <citation type="journal article" date="2011" name="Genome Biol.">
        <title>The draft genome of the carcinogenic human liver fluke Clonorchis sinensis.</title>
        <authorList>
            <person name="Wang X."/>
            <person name="Chen W."/>
            <person name="Huang Y."/>
            <person name="Sun J."/>
            <person name="Men J."/>
            <person name="Liu H."/>
            <person name="Luo F."/>
            <person name="Guo L."/>
            <person name="Lv X."/>
            <person name="Deng C."/>
            <person name="Zhou C."/>
            <person name="Fan Y."/>
            <person name="Li X."/>
            <person name="Huang L."/>
            <person name="Hu Y."/>
            <person name="Liang C."/>
            <person name="Hu X."/>
            <person name="Xu J."/>
            <person name="Yu X."/>
        </authorList>
    </citation>
    <scope>NUCLEOTIDE SEQUENCE [LARGE SCALE GENOMIC DNA]</scope>
    <source>
        <strain evidence="4">Henan</strain>
    </source>
</reference>
<gene>
    <name evidence="4" type="ORF">CLF_108642</name>
</gene>
<feature type="non-terminal residue" evidence="4">
    <location>
        <position position="1"/>
    </location>
</feature>
<sequence length="424" mass="49022">HRSRGHLSNTEDIVTKASEVKYTDKKGVLTSDGRRMTLPASPGGGVLALHVRCPESKPRHSQGYTLLISSNESETQVQSFLLRYGLTRIIAQQRDCSNESDVNSIHCYNIANKLGRPTLETICRWETFTCRLASTRQQIHLRQTHITTQRILQTTSELFCGMEACQTDRSIDKTSCKPVSPLQATDENELMDNSQEDLGKLDSERSDEPGEHSQVSNISHFEQKARKSLYDVSEAEDEHRDLIYSIFNLGILAEPDTKKIRICYERLVNRIRRVILNPLLGEKKELMKAKLRAYCEEFIQIIDERVLPFYWVSVFVKGNLLRMKADFLRYLFEIHPENGSYQVRAHNAYTEAKAFFAEHRMNKSLEWCRLKLNYTTLLYLDGFPTAAMFSCQQLLKSAKSKVYDARFERRIRKNVDFFKRNALS</sequence>